<name>A0AAU8LE34_PSESX</name>
<organism evidence="2">
    <name type="scientific">Pseudomonas syringae CC1417</name>
    <dbReference type="NCBI Taxonomy" id="1357272"/>
    <lineage>
        <taxon>Bacteria</taxon>
        <taxon>Pseudomonadati</taxon>
        <taxon>Pseudomonadota</taxon>
        <taxon>Gammaproteobacteria</taxon>
        <taxon>Pseudomonadales</taxon>
        <taxon>Pseudomonadaceae</taxon>
        <taxon>Pseudomonas</taxon>
        <taxon>Pseudomonas syringae</taxon>
    </lineage>
</organism>
<reference evidence="2" key="1">
    <citation type="journal article" date="2014" name="Genome Announc.">
        <title>Draft Genome Sequences of a Phylogenetically Diverse Suite of Pseudomonas syringae Strains from Multiple Source Populations.</title>
        <authorList>
            <person name="Baltrus D.A."/>
            <person name="Yourstone S."/>
            <person name="Lind A."/>
            <person name="Guilbaud C."/>
            <person name="Sands D.C."/>
            <person name="Jones C.D."/>
            <person name="Morris C.E."/>
            <person name="Dangl J.L."/>
        </authorList>
    </citation>
    <scope>NUCLEOTIDE SEQUENCE</scope>
    <source>
        <strain evidence="2">CC1417</strain>
    </source>
</reference>
<dbReference type="SUPFAM" id="SSF110296">
    <property type="entry name" value="Oligoxyloglucan reducing end-specific cellobiohydrolase"/>
    <property type="match status" value="1"/>
</dbReference>
<dbReference type="GO" id="GO:0016798">
    <property type="term" value="F:hydrolase activity, acting on glycosyl bonds"/>
    <property type="evidence" value="ECO:0007669"/>
    <property type="project" value="UniProtKB-KW"/>
</dbReference>
<evidence type="ECO:0000313" key="2">
    <source>
        <dbReference type="EMBL" id="XCN66849.1"/>
    </source>
</evidence>
<dbReference type="InterPro" id="IPR015943">
    <property type="entry name" value="WD40/YVTN_repeat-like_dom_sf"/>
</dbReference>
<dbReference type="RefSeq" id="WP_024696139.1">
    <property type="nucleotide sequence ID" value="NZ_CP159362.1"/>
</dbReference>
<feature type="region of interest" description="Disordered" evidence="1">
    <location>
        <begin position="1"/>
        <end position="21"/>
    </location>
</feature>
<sequence>MAVPTITQLPPPPLPTDAEADFDANAGASLTAQVQMVVQINASLTWIGQQVTTIDGYRQAAATSATASATSATAAANSATQATTNGAAQVALAAAQAQAATTAKTDAQAALASTQAVAAAVQSSAGLPSLAGNAYKVLGVNATSNGVAWVYGLPNLTTGKPGQSVLLNSAKAPYWDYAGQQVGDVLITSRNPGPLYLPANGSIRSQAAYPLLFSQVGLVGGVVGESWVTGGFNLPIAANSVKASSSGTVLAATNTAVAPIYRSPDRGATWEAFTLPDAGISKSIGDGGIDTDNNGTWIVCDGVVSVEGTLKIFRSVDDGRTWQAITAGAVISGGGRWWKVCYIAPGIFILLSNFNTVLLRTQDNGATWTPINPGFGTARAMYAPCANSAGTVMISDQNTCKKSTDYGLTWANVGQAGVMNIATDKLGQWLLLTNNPQTTKRSLDDAQTFATFPIGTLTSMTFSALFAYDKIFLHSASSQTLYQYVPATALFSNIASANSIIFSQPTDAGLGVLLSLGAGNLTTNRLSKSLPAFGYDTTSQFALPNVTAPSGLKSFIKVQEAV</sequence>
<dbReference type="Gene3D" id="2.130.10.10">
    <property type="entry name" value="YVTN repeat-like/Quinoprotein amine dehydrogenase"/>
    <property type="match status" value="2"/>
</dbReference>
<dbReference type="CDD" id="cd15482">
    <property type="entry name" value="Sialidase_non-viral"/>
    <property type="match status" value="1"/>
</dbReference>
<keyword evidence="2" id="KW-0326">Glycosidase</keyword>
<proteinExistence type="predicted"/>
<dbReference type="EC" id="3.2.1.-" evidence="2"/>
<reference evidence="2" key="2">
    <citation type="submission" date="2024-07" db="EMBL/GenBank/DDBJ databases">
        <title>A complete genome sequence for Pseudomonas syringae CC1417.</title>
        <authorList>
            <person name="Baltrus D.A."/>
        </authorList>
    </citation>
    <scope>NUCLEOTIDE SEQUENCE</scope>
    <source>
        <strain evidence="2">CC1417</strain>
    </source>
</reference>
<accession>A0AAU8LE34</accession>
<protein>
    <submittedName>
        <fullName evidence="2">Sialidase family protein</fullName>
        <ecNumber evidence="2">3.2.1.-</ecNumber>
    </submittedName>
</protein>
<evidence type="ECO:0000256" key="1">
    <source>
        <dbReference type="SAM" id="MobiDB-lite"/>
    </source>
</evidence>
<gene>
    <name evidence="2" type="ORF">N011_20520</name>
</gene>
<dbReference type="EMBL" id="CP159362">
    <property type="protein sequence ID" value="XCN66849.1"/>
    <property type="molecule type" value="Genomic_DNA"/>
</dbReference>
<dbReference type="AlphaFoldDB" id="A0AAU8LE34"/>
<keyword evidence="2" id="KW-0378">Hydrolase</keyword>